<comment type="caution">
    <text evidence="1">The sequence shown here is derived from an EMBL/GenBank/DDBJ whole genome shotgun (WGS) entry which is preliminary data.</text>
</comment>
<name>A0AAN7WUB3_9SACH</name>
<protein>
    <submittedName>
        <fullName evidence="1">Uncharacterized protein</fullName>
    </submittedName>
</protein>
<proteinExistence type="predicted"/>
<dbReference type="EMBL" id="JAWIZZ010000006">
    <property type="protein sequence ID" value="KAK5782338.1"/>
    <property type="molecule type" value="Genomic_DNA"/>
</dbReference>
<gene>
    <name evidence="1" type="ORF">RI543_000274</name>
</gene>
<reference evidence="2" key="1">
    <citation type="submission" date="2023-07" db="EMBL/GenBank/DDBJ databases">
        <title>A draft genome of Kazachstania heterogenica Y-27499.</title>
        <authorList>
            <person name="Donic C."/>
            <person name="Kralova J.S."/>
            <person name="Fidel L."/>
            <person name="Ben-Dor S."/>
            <person name="Jung S."/>
        </authorList>
    </citation>
    <scope>NUCLEOTIDE SEQUENCE [LARGE SCALE GENOMIC DNA]</scope>
    <source>
        <strain evidence="2">Y27499</strain>
    </source>
</reference>
<organism evidence="1 2">
    <name type="scientific">Arxiozyma heterogenica</name>
    <dbReference type="NCBI Taxonomy" id="278026"/>
    <lineage>
        <taxon>Eukaryota</taxon>
        <taxon>Fungi</taxon>
        <taxon>Dikarya</taxon>
        <taxon>Ascomycota</taxon>
        <taxon>Saccharomycotina</taxon>
        <taxon>Saccharomycetes</taxon>
        <taxon>Saccharomycetales</taxon>
        <taxon>Saccharomycetaceae</taxon>
        <taxon>Arxiozyma</taxon>
    </lineage>
</organism>
<dbReference type="AlphaFoldDB" id="A0AAN7WUB3"/>
<accession>A0AAN7WUB3</accession>
<dbReference type="Proteomes" id="UP001306508">
    <property type="component" value="Unassembled WGS sequence"/>
</dbReference>
<sequence length="187" mass="22125">MNKAKKIESHSKLLLALDETNDIIVENQRGIKLLGIPFFSSSLLLPGVDPPNYQLIISVENKKNRVTTKYKQIIAMPYHGPHNSKNITNIFDEIYPLPWIPKEKYIFVENNDQPTNVFMPEENQKQGKWYVRLNHNPTEKDSLLNFCDGQGWIYSWRFRNKHWKDCNGFVRRRIWVYIKDTDTSTKK</sequence>
<keyword evidence="2" id="KW-1185">Reference proteome</keyword>
<evidence type="ECO:0000313" key="1">
    <source>
        <dbReference type="EMBL" id="KAK5782338.1"/>
    </source>
</evidence>
<evidence type="ECO:0000313" key="2">
    <source>
        <dbReference type="Proteomes" id="UP001306508"/>
    </source>
</evidence>